<proteinExistence type="predicted"/>
<dbReference type="EMBL" id="BARV01045040">
    <property type="protein sequence ID" value="GAI65433.1"/>
    <property type="molecule type" value="Genomic_DNA"/>
</dbReference>
<sequence length="67" mass="7462">FAYASNLNRKQMSERCPDAQPKFTVNLPNYKLVFAGGSRRWPGEVATIKRAQGSKVPGAIYKISDKC</sequence>
<dbReference type="PANTHER" id="PTHR12935">
    <property type="entry name" value="GAMMA-GLUTAMYLCYCLOTRANSFERASE"/>
    <property type="match status" value="1"/>
</dbReference>
<dbReference type="AlphaFoldDB" id="X1QB16"/>
<gene>
    <name evidence="2" type="ORF">S06H3_66252</name>
</gene>
<organism evidence="2">
    <name type="scientific">marine sediment metagenome</name>
    <dbReference type="NCBI Taxonomy" id="412755"/>
    <lineage>
        <taxon>unclassified sequences</taxon>
        <taxon>metagenomes</taxon>
        <taxon>ecological metagenomes</taxon>
    </lineage>
</organism>
<dbReference type="PANTHER" id="PTHR12935:SF0">
    <property type="entry name" value="GAMMA-GLUTAMYLCYCLOTRANSFERASE"/>
    <property type="match status" value="1"/>
</dbReference>
<dbReference type="Gene3D" id="3.10.490.10">
    <property type="entry name" value="Gamma-glutamyl cyclotransferase-like"/>
    <property type="match status" value="1"/>
</dbReference>
<protein>
    <recommendedName>
        <fullName evidence="3">Gamma-glutamylcyclotransferase AIG2-like domain-containing protein</fullName>
    </recommendedName>
</protein>
<dbReference type="InterPro" id="IPR013024">
    <property type="entry name" value="GGCT-like"/>
</dbReference>
<evidence type="ECO:0000256" key="1">
    <source>
        <dbReference type="ARBA" id="ARBA00023239"/>
    </source>
</evidence>
<reference evidence="2" key="1">
    <citation type="journal article" date="2014" name="Front. Microbiol.">
        <title>High frequency of phylogenetically diverse reductive dehalogenase-homologous genes in deep subseafloor sedimentary metagenomes.</title>
        <authorList>
            <person name="Kawai M."/>
            <person name="Futagami T."/>
            <person name="Toyoda A."/>
            <person name="Takaki Y."/>
            <person name="Nishi S."/>
            <person name="Hori S."/>
            <person name="Arai W."/>
            <person name="Tsubouchi T."/>
            <person name="Morono Y."/>
            <person name="Uchiyama I."/>
            <person name="Ito T."/>
            <person name="Fujiyama A."/>
            <person name="Inagaki F."/>
            <person name="Takami H."/>
        </authorList>
    </citation>
    <scope>NUCLEOTIDE SEQUENCE</scope>
    <source>
        <strain evidence="2">Expedition CK06-06</strain>
    </source>
</reference>
<dbReference type="InterPro" id="IPR017939">
    <property type="entry name" value="G-Glutamylcylcotransferase"/>
</dbReference>
<dbReference type="CDD" id="cd06661">
    <property type="entry name" value="GGCT_like"/>
    <property type="match status" value="1"/>
</dbReference>
<dbReference type="InterPro" id="IPR036568">
    <property type="entry name" value="GGCT-like_sf"/>
</dbReference>
<dbReference type="GO" id="GO:0003839">
    <property type="term" value="F:gamma-glutamylcyclotransferase activity"/>
    <property type="evidence" value="ECO:0007669"/>
    <property type="project" value="InterPro"/>
</dbReference>
<keyword evidence="1" id="KW-0456">Lyase</keyword>
<dbReference type="SUPFAM" id="SSF110857">
    <property type="entry name" value="Gamma-glutamyl cyclotransferase-like"/>
    <property type="match status" value="1"/>
</dbReference>
<comment type="caution">
    <text evidence="2">The sequence shown here is derived from an EMBL/GenBank/DDBJ whole genome shotgun (WGS) entry which is preliminary data.</text>
</comment>
<feature type="non-terminal residue" evidence="2">
    <location>
        <position position="67"/>
    </location>
</feature>
<evidence type="ECO:0000313" key="2">
    <source>
        <dbReference type="EMBL" id="GAI65433.1"/>
    </source>
</evidence>
<feature type="non-terminal residue" evidence="2">
    <location>
        <position position="1"/>
    </location>
</feature>
<evidence type="ECO:0008006" key="3">
    <source>
        <dbReference type="Google" id="ProtNLM"/>
    </source>
</evidence>
<name>X1QB16_9ZZZZ</name>
<accession>X1QB16</accession>